<keyword evidence="6 10" id="KW-0547">Nucleotide-binding</keyword>
<feature type="compositionally biased region" description="Basic residues" evidence="12">
    <location>
        <begin position="366"/>
        <end position="375"/>
    </location>
</feature>
<gene>
    <name evidence="10 14" type="primary">infB</name>
    <name evidence="14" type="ORF">FE374_06245</name>
</gene>
<evidence type="ECO:0000256" key="10">
    <source>
        <dbReference type="HAMAP-Rule" id="MF_00100"/>
    </source>
</evidence>
<feature type="compositionally biased region" description="Gly residues" evidence="12">
    <location>
        <begin position="247"/>
        <end position="266"/>
    </location>
</feature>
<dbReference type="RefSeq" id="WP_139927721.1">
    <property type="nucleotide sequence ID" value="NZ_CP040915.1"/>
</dbReference>
<evidence type="ECO:0000256" key="11">
    <source>
        <dbReference type="RuleBase" id="RU000644"/>
    </source>
</evidence>
<name>A0A5B8C1J5_9MICO</name>
<feature type="binding site" evidence="10">
    <location>
        <begin position="603"/>
        <end position="606"/>
    </location>
    <ligand>
        <name>GTP</name>
        <dbReference type="ChEBI" id="CHEBI:37565"/>
    </ligand>
</feature>
<dbReference type="InterPro" id="IPR015760">
    <property type="entry name" value="TIF_IF2"/>
</dbReference>
<dbReference type="Gene3D" id="2.40.30.10">
    <property type="entry name" value="Translation factors"/>
    <property type="match status" value="2"/>
</dbReference>
<evidence type="ECO:0000259" key="13">
    <source>
        <dbReference type="PROSITE" id="PS51722"/>
    </source>
</evidence>
<dbReference type="KEGG" id="gyu:FE374_06245"/>
<proteinExistence type="inferred from homology"/>
<dbReference type="Gene3D" id="1.10.10.2480">
    <property type="match status" value="1"/>
</dbReference>
<evidence type="ECO:0000313" key="14">
    <source>
        <dbReference type="EMBL" id="QDC24278.1"/>
    </source>
</evidence>
<dbReference type="GO" id="GO:0003924">
    <property type="term" value="F:GTPase activity"/>
    <property type="evidence" value="ECO:0007669"/>
    <property type="project" value="UniProtKB-UniRule"/>
</dbReference>
<feature type="compositionally biased region" description="Gly residues" evidence="12">
    <location>
        <begin position="300"/>
        <end position="362"/>
    </location>
</feature>
<dbReference type="InterPro" id="IPR000178">
    <property type="entry name" value="TF_IF2_bacterial-like"/>
</dbReference>
<feature type="compositionally biased region" description="Low complexity" evidence="12">
    <location>
        <begin position="101"/>
        <end position="120"/>
    </location>
</feature>
<dbReference type="GO" id="GO:0005525">
    <property type="term" value="F:GTP binding"/>
    <property type="evidence" value="ECO:0007669"/>
    <property type="project" value="UniProtKB-KW"/>
</dbReference>
<keyword evidence="5 10" id="KW-0396">Initiation factor</keyword>
<sequence length="996" mass="102397">MAKVRVHELAKELGVDSKTVLAKLREQGEFVKSASSTIEAPVIRRLREAFPAKAAEEPASKSGAPAAKPTSKAAPTPGPAKPETPAPAAPAPAAPAPAPAAPAVAPAAPAAEAAPAAPAVPAAPAPQAPAAQAPAPQSPAAPDAAAPSPAAPTPAAAQAAPERPAARTDAPKPGGARPAPEQSRPQAARPGAASRPDEKAPRTSARPGNNPFAPSQGMPRPGGGAGPRPGGPRPGNNPFAASQGMPRPGGTGGPRPGAPRPGGTGGPRPAAAPRPGGPRPNPGMMPGQSSVGRPGAPARAGGGRGRPGAGGPGGGRPGAGGGFAGRPGGGAPGGGGGFAGRPGGGGGRGGRGGTQGAFGRAGGRPVRGRKSKRAKRQEFEQQSAPSIGGVQVPRGDGSTIVRIRAGASLADFADKIDANPASLVTVLFHLGEMATATQSLDEDTFSTLGTELGYVIEIVSPEEEERELLESFDIDLQAEEAGETDEDLMPRPPVVTVMGHVDHGKTKLLDAIRSTDVVAEEHGGITQHIGAYQVTTEHEDVERPITFIDTPGHEAFTAMRARGAQVTDIAILVVAADDGVMPQTVEALNHAQAAGVPIVVAVNKVDKPEANPAKIRQQLTEYNLVTEEYGGDTMFVDVSAKSRTGIDDLLEAVLLTADAALDLRANPDKDARGVAIEANLDKGRGAVATVLVQTGTLHVGDSIVTGTAHGRVRAMFDEHGNTVNEAGPARPVQVLGLQSVPRAGDSFLVAPDDRTARQIADKREAAERAATLAKRRKRVSLEDFTKALEEGKVENLNLIIKGDVSGAVEALEDALLKIDVGEEVALRIIHRGVGAITQNDVNLATVDNAVIIGFNVRPAERVAELADREGVDLKFYSVIYDAIDEVESALKGMLKPEFEEVQLGTAEIRQVFRSSKFGNIAGSIVRSGLIRRNASARLTRDGVVVADKLTIESLRREKDDVTEVREGFECGIGLGAKDVREGDIIETFEMREKPRA</sequence>
<feature type="domain" description="Tr-type G" evidence="13">
    <location>
        <begin position="490"/>
        <end position="661"/>
    </location>
</feature>
<keyword evidence="4 10" id="KW-0963">Cytoplasm</keyword>
<feature type="compositionally biased region" description="Pro residues" evidence="12">
    <location>
        <begin position="76"/>
        <end position="100"/>
    </location>
</feature>
<dbReference type="PRINTS" id="PR00315">
    <property type="entry name" value="ELONGATNFCT"/>
</dbReference>
<dbReference type="SUPFAM" id="SSF52540">
    <property type="entry name" value="P-loop containing nucleoside triphosphate hydrolases"/>
    <property type="match status" value="1"/>
</dbReference>
<dbReference type="Proteomes" id="UP000314616">
    <property type="component" value="Chromosome"/>
</dbReference>
<dbReference type="CDD" id="cd01887">
    <property type="entry name" value="IF2_eIF5B"/>
    <property type="match status" value="1"/>
</dbReference>
<dbReference type="InterPro" id="IPR036925">
    <property type="entry name" value="TIF_IF2_dom3_sf"/>
</dbReference>
<dbReference type="InterPro" id="IPR005225">
    <property type="entry name" value="Small_GTP-bd"/>
</dbReference>
<dbReference type="PROSITE" id="PS51722">
    <property type="entry name" value="G_TR_2"/>
    <property type="match status" value="1"/>
</dbReference>
<evidence type="ECO:0000256" key="8">
    <source>
        <dbReference type="ARBA" id="ARBA00023134"/>
    </source>
</evidence>
<dbReference type="FunFam" id="1.10.10.2480:FF:000003">
    <property type="entry name" value="Translation initiation factor IF-2"/>
    <property type="match status" value="1"/>
</dbReference>
<dbReference type="Pfam" id="PF00009">
    <property type="entry name" value="GTP_EFTU"/>
    <property type="match status" value="1"/>
</dbReference>
<evidence type="ECO:0000256" key="2">
    <source>
        <dbReference type="ARBA" id="ARBA00007733"/>
    </source>
</evidence>
<dbReference type="SUPFAM" id="SSF52156">
    <property type="entry name" value="Initiation factor IF2/eIF5b, domain 3"/>
    <property type="match status" value="1"/>
</dbReference>
<feature type="region of interest" description="Disordered" evidence="12">
    <location>
        <begin position="53"/>
        <end position="395"/>
    </location>
</feature>
<reference evidence="14 15" key="1">
    <citation type="submission" date="2019-05" db="EMBL/GenBank/DDBJ databases">
        <title>Georgenia *** sp. nov., and Georgenia *** sp. nov., isolated from the intestinal contents of plateau pika (Ochotona curzoniae) in the Qinghai-Tibet plateau of China.</title>
        <authorList>
            <person name="Tian Z."/>
        </authorList>
    </citation>
    <scope>NUCLEOTIDE SEQUENCE [LARGE SCALE GENOMIC DNA]</scope>
    <source>
        <strain evidence="14 15">Z443</strain>
    </source>
</reference>
<dbReference type="InterPro" id="IPR009000">
    <property type="entry name" value="Transl_B-barrel_sf"/>
</dbReference>
<dbReference type="FunFam" id="3.40.50.10050:FF:000001">
    <property type="entry name" value="Translation initiation factor IF-2"/>
    <property type="match status" value="1"/>
</dbReference>
<dbReference type="Pfam" id="PF11987">
    <property type="entry name" value="IF-2"/>
    <property type="match status" value="1"/>
</dbReference>
<accession>A0A5B8C1J5</accession>
<evidence type="ECO:0000256" key="1">
    <source>
        <dbReference type="ARBA" id="ARBA00004496"/>
    </source>
</evidence>
<dbReference type="AlphaFoldDB" id="A0A5B8C1J5"/>
<dbReference type="InterPro" id="IPR006847">
    <property type="entry name" value="IF2_N"/>
</dbReference>
<dbReference type="PROSITE" id="PS01176">
    <property type="entry name" value="IF2"/>
    <property type="match status" value="1"/>
</dbReference>
<dbReference type="Gene3D" id="3.40.50.300">
    <property type="entry name" value="P-loop containing nucleotide triphosphate hydrolases"/>
    <property type="match status" value="1"/>
</dbReference>
<dbReference type="InterPro" id="IPR000795">
    <property type="entry name" value="T_Tr_GTP-bd_dom"/>
</dbReference>
<feature type="compositionally biased region" description="Low complexity" evidence="12">
    <location>
        <begin position="284"/>
        <end position="299"/>
    </location>
</feature>
<comment type="function">
    <text evidence="9 10 11">One of the essential components for the initiation of protein synthesis. Protects formylmethionyl-tRNA from spontaneous hydrolysis and promotes its binding to the 30S ribosomal subunits. Also involved in the hydrolysis of GTP during the formation of the 70S ribosomal complex.</text>
</comment>
<dbReference type="Pfam" id="PF22042">
    <property type="entry name" value="EF-G_D2"/>
    <property type="match status" value="1"/>
</dbReference>
<dbReference type="InterPro" id="IPR023115">
    <property type="entry name" value="TIF_IF2_dom3"/>
</dbReference>
<evidence type="ECO:0000256" key="9">
    <source>
        <dbReference type="ARBA" id="ARBA00025162"/>
    </source>
</evidence>
<keyword evidence="7 10" id="KW-0648">Protein biosynthesis</keyword>
<dbReference type="Gene3D" id="3.40.50.10050">
    <property type="entry name" value="Translation initiation factor IF- 2, domain 3"/>
    <property type="match status" value="1"/>
</dbReference>
<dbReference type="FunFam" id="2.40.30.10:FF:000007">
    <property type="entry name" value="Translation initiation factor IF-2"/>
    <property type="match status" value="1"/>
</dbReference>
<keyword evidence="8 10" id="KW-0342">GTP-binding</keyword>
<evidence type="ECO:0000313" key="15">
    <source>
        <dbReference type="Proteomes" id="UP000314616"/>
    </source>
</evidence>
<dbReference type="PANTHER" id="PTHR43381">
    <property type="entry name" value="TRANSLATION INITIATION FACTOR IF-2-RELATED"/>
    <property type="match status" value="1"/>
</dbReference>
<comment type="similarity">
    <text evidence="2 10 11">Belongs to the TRAFAC class translation factor GTPase superfamily. Classic translation factor GTPase family. IF-2 subfamily.</text>
</comment>
<protein>
    <recommendedName>
        <fullName evidence="3 10">Translation initiation factor IF-2</fullName>
    </recommendedName>
</protein>
<evidence type="ECO:0000256" key="5">
    <source>
        <dbReference type="ARBA" id="ARBA00022540"/>
    </source>
</evidence>
<dbReference type="GO" id="GO:0005829">
    <property type="term" value="C:cytosol"/>
    <property type="evidence" value="ECO:0007669"/>
    <property type="project" value="TreeGrafter"/>
</dbReference>
<dbReference type="SUPFAM" id="SSF50447">
    <property type="entry name" value="Translation proteins"/>
    <property type="match status" value="2"/>
</dbReference>
<comment type="subcellular location">
    <subcellularLocation>
        <location evidence="1 10">Cytoplasm</location>
    </subcellularLocation>
</comment>
<feature type="compositionally biased region" description="Low complexity" evidence="12">
    <location>
        <begin position="234"/>
        <end position="246"/>
    </location>
</feature>
<feature type="compositionally biased region" description="Low complexity" evidence="12">
    <location>
        <begin position="60"/>
        <end position="75"/>
    </location>
</feature>
<comment type="caution">
    <text evidence="10">Lacks conserved residue(s) required for the propagation of feature annotation.</text>
</comment>
<feature type="compositionally biased region" description="Pro residues" evidence="12">
    <location>
        <begin position="270"/>
        <end position="283"/>
    </location>
</feature>
<dbReference type="HAMAP" id="MF_00100_B">
    <property type="entry name" value="IF_2_B"/>
    <property type="match status" value="1"/>
</dbReference>
<dbReference type="OrthoDB" id="9811804at2"/>
<dbReference type="GO" id="GO:0003743">
    <property type="term" value="F:translation initiation factor activity"/>
    <property type="evidence" value="ECO:0007669"/>
    <property type="project" value="UniProtKB-UniRule"/>
</dbReference>
<dbReference type="CDD" id="cd03702">
    <property type="entry name" value="IF2_mtIF2_II"/>
    <property type="match status" value="1"/>
</dbReference>
<dbReference type="NCBIfam" id="TIGR00231">
    <property type="entry name" value="small_GTP"/>
    <property type="match status" value="1"/>
</dbReference>
<dbReference type="FunFam" id="3.40.50.300:FF:000019">
    <property type="entry name" value="Translation initiation factor IF-2"/>
    <property type="match status" value="1"/>
</dbReference>
<dbReference type="Pfam" id="PF04760">
    <property type="entry name" value="IF2_N"/>
    <property type="match status" value="2"/>
</dbReference>
<evidence type="ECO:0000256" key="7">
    <source>
        <dbReference type="ARBA" id="ARBA00022917"/>
    </source>
</evidence>
<dbReference type="CDD" id="cd03692">
    <property type="entry name" value="mtIF2_IVc"/>
    <property type="match status" value="1"/>
</dbReference>
<dbReference type="NCBIfam" id="TIGR00487">
    <property type="entry name" value="IF-2"/>
    <property type="match status" value="1"/>
</dbReference>
<feature type="binding site" evidence="10">
    <location>
        <begin position="499"/>
        <end position="506"/>
    </location>
    <ligand>
        <name>GTP</name>
        <dbReference type="ChEBI" id="CHEBI:37565"/>
    </ligand>
</feature>
<evidence type="ECO:0000256" key="4">
    <source>
        <dbReference type="ARBA" id="ARBA00022490"/>
    </source>
</evidence>
<dbReference type="InterPro" id="IPR044145">
    <property type="entry name" value="IF2_II"/>
</dbReference>
<evidence type="ECO:0000256" key="3">
    <source>
        <dbReference type="ARBA" id="ARBA00020675"/>
    </source>
</evidence>
<dbReference type="FunFam" id="2.40.30.10:FF:000008">
    <property type="entry name" value="Translation initiation factor IF-2"/>
    <property type="match status" value="1"/>
</dbReference>
<dbReference type="EMBL" id="CP040915">
    <property type="protein sequence ID" value="QDC24278.1"/>
    <property type="molecule type" value="Genomic_DNA"/>
</dbReference>
<organism evidence="14 15">
    <name type="scientific">Georgenia yuyongxinii</name>
    <dbReference type="NCBI Taxonomy" id="2589797"/>
    <lineage>
        <taxon>Bacteria</taxon>
        <taxon>Bacillati</taxon>
        <taxon>Actinomycetota</taxon>
        <taxon>Actinomycetes</taxon>
        <taxon>Micrococcales</taxon>
        <taxon>Bogoriellaceae</taxon>
        <taxon>Georgenia</taxon>
    </lineage>
</organism>
<dbReference type="InterPro" id="IPR053905">
    <property type="entry name" value="EF-G-like_DII"/>
</dbReference>
<evidence type="ECO:0000256" key="6">
    <source>
        <dbReference type="ARBA" id="ARBA00022741"/>
    </source>
</evidence>
<evidence type="ECO:0000256" key="12">
    <source>
        <dbReference type="SAM" id="MobiDB-lite"/>
    </source>
</evidence>
<dbReference type="InterPro" id="IPR027417">
    <property type="entry name" value="P-loop_NTPase"/>
</dbReference>
<dbReference type="PANTHER" id="PTHR43381:SF5">
    <property type="entry name" value="TR-TYPE G DOMAIN-CONTAINING PROTEIN"/>
    <property type="match status" value="1"/>
</dbReference>
<feature type="compositionally biased region" description="Low complexity" evidence="12">
    <location>
        <begin position="128"/>
        <end position="163"/>
    </location>
</feature>
<feature type="binding site" evidence="10">
    <location>
        <begin position="549"/>
        <end position="553"/>
    </location>
    <ligand>
        <name>GTP</name>
        <dbReference type="ChEBI" id="CHEBI:37565"/>
    </ligand>
</feature>